<proteinExistence type="predicted"/>
<protein>
    <recommendedName>
        <fullName evidence="7">AP2/ERF domain-containing protein</fullName>
    </recommendedName>
</protein>
<name>A0A2G5D882_AQUCA</name>
<dbReference type="InParanoid" id="A0A2G5D882"/>
<dbReference type="PANTHER" id="PTHR31194">
    <property type="entry name" value="SHN SHINE , DNA BINDING / TRANSCRIPTION FACTOR"/>
    <property type="match status" value="1"/>
</dbReference>
<dbReference type="SMART" id="SM00380">
    <property type="entry name" value="AP2"/>
    <property type="match status" value="1"/>
</dbReference>
<dbReference type="FunCoup" id="A0A2G5D882">
    <property type="interactions" value="790"/>
</dbReference>
<evidence type="ECO:0000256" key="5">
    <source>
        <dbReference type="ARBA" id="ARBA00023242"/>
    </source>
</evidence>
<organism evidence="8 9">
    <name type="scientific">Aquilegia coerulea</name>
    <name type="common">Rocky mountain columbine</name>
    <dbReference type="NCBI Taxonomy" id="218851"/>
    <lineage>
        <taxon>Eukaryota</taxon>
        <taxon>Viridiplantae</taxon>
        <taxon>Streptophyta</taxon>
        <taxon>Embryophyta</taxon>
        <taxon>Tracheophyta</taxon>
        <taxon>Spermatophyta</taxon>
        <taxon>Magnoliopsida</taxon>
        <taxon>Ranunculales</taxon>
        <taxon>Ranunculaceae</taxon>
        <taxon>Thalictroideae</taxon>
        <taxon>Aquilegia</taxon>
    </lineage>
</organism>
<dbReference type="InterPro" id="IPR001471">
    <property type="entry name" value="AP2/ERF_dom"/>
</dbReference>
<keyword evidence="4" id="KW-0804">Transcription</keyword>
<dbReference type="Proteomes" id="UP000230069">
    <property type="component" value="Unassembled WGS sequence"/>
</dbReference>
<comment type="subcellular location">
    <subcellularLocation>
        <location evidence="1">Nucleus</location>
    </subcellularLocation>
</comment>
<evidence type="ECO:0000256" key="4">
    <source>
        <dbReference type="ARBA" id="ARBA00023163"/>
    </source>
</evidence>
<evidence type="ECO:0000313" key="8">
    <source>
        <dbReference type="EMBL" id="PIA39716.1"/>
    </source>
</evidence>
<dbReference type="PANTHER" id="PTHR31194:SF202">
    <property type="entry name" value="ETHYLENE-RESPONSIVE TRANSCRIPTION FACTOR ERF070"/>
    <property type="match status" value="1"/>
</dbReference>
<feature type="region of interest" description="Disordered" evidence="6">
    <location>
        <begin position="85"/>
        <end position="120"/>
    </location>
</feature>
<evidence type="ECO:0000259" key="7">
    <source>
        <dbReference type="PROSITE" id="PS51032"/>
    </source>
</evidence>
<dbReference type="CDD" id="cd00018">
    <property type="entry name" value="AP2"/>
    <property type="match status" value="1"/>
</dbReference>
<dbReference type="GO" id="GO:0003700">
    <property type="term" value="F:DNA-binding transcription factor activity"/>
    <property type="evidence" value="ECO:0007669"/>
    <property type="project" value="InterPro"/>
</dbReference>
<sequence length="332" mass="37272">MPGPQRQLLNQDKMFKQTKKKSLTELGVMKIKTTKKVRKVRVICNDPDATDSSSDEDEKSEKSERRGKRLVREFHFPVVSAETERSYQGSNYGGSKPIIRSRNTTTANKNSRPSSKYKGVRQRRWGKWAAEIRDPIRGVRVWLGTFDTAELASEAYQKALKKLELEMEKIGFQPRCSNKAKSSLSATGSVSHSSICEDNESHFSHSSPSSVLDVSTSTSVISGLNNSSKLEDIINSTKAVEPTQHQETTTDFVDQMATSTTEQDMDIGFELDSFLMNDFGQVFDDDFRGFDDIPSFEGLEKDCNIDDILNLNFSLGADELSWIDEHLNVACP</sequence>
<evidence type="ECO:0000313" key="9">
    <source>
        <dbReference type="Proteomes" id="UP000230069"/>
    </source>
</evidence>
<evidence type="ECO:0000256" key="2">
    <source>
        <dbReference type="ARBA" id="ARBA00023015"/>
    </source>
</evidence>
<keyword evidence="2" id="KW-0805">Transcription regulation</keyword>
<evidence type="ECO:0000256" key="6">
    <source>
        <dbReference type="SAM" id="MobiDB-lite"/>
    </source>
</evidence>
<dbReference type="InterPro" id="IPR016177">
    <property type="entry name" value="DNA-bd_dom_sf"/>
</dbReference>
<dbReference type="GO" id="GO:0003677">
    <property type="term" value="F:DNA binding"/>
    <property type="evidence" value="ECO:0007669"/>
    <property type="project" value="UniProtKB-KW"/>
</dbReference>
<evidence type="ECO:0000256" key="3">
    <source>
        <dbReference type="ARBA" id="ARBA00023125"/>
    </source>
</evidence>
<dbReference type="SUPFAM" id="SSF54171">
    <property type="entry name" value="DNA-binding domain"/>
    <property type="match status" value="1"/>
</dbReference>
<dbReference type="GO" id="GO:0005634">
    <property type="term" value="C:nucleus"/>
    <property type="evidence" value="ECO:0007669"/>
    <property type="project" value="UniProtKB-SubCell"/>
</dbReference>
<feature type="region of interest" description="Disordered" evidence="6">
    <location>
        <begin position="43"/>
        <end position="66"/>
    </location>
</feature>
<dbReference type="PROSITE" id="PS51032">
    <property type="entry name" value="AP2_ERF"/>
    <property type="match status" value="1"/>
</dbReference>
<dbReference type="Gene3D" id="3.30.730.10">
    <property type="entry name" value="AP2/ERF domain"/>
    <property type="match status" value="1"/>
</dbReference>
<dbReference type="PRINTS" id="PR00367">
    <property type="entry name" value="ETHRSPELEMNT"/>
</dbReference>
<dbReference type="AlphaFoldDB" id="A0A2G5D882"/>
<accession>A0A2G5D882</accession>
<feature type="domain" description="AP2/ERF" evidence="7">
    <location>
        <begin position="116"/>
        <end position="173"/>
    </location>
</feature>
<dbReference type="InterPro" id="IPR050913">
    <property type="entry name" value="AP2/ERF_ERF"/>
</dbReference>
<dbReference type="Pfam" id="PF00847">
    <property type="entry name" value="AP2"/>
    <property type="match status" value="1"/>
</dbReference>
<dbReference type="EMBL" id="KZ305043">
    <property type="protein sequence ID" value="PIA39716.1"/>
    <property type="molecule type" value="Genomic_DNA"/>
</dbReference>
<dbReference type="STRING" id="218851.A0A2G5D882"/>
<dbReference type="InterPro" id="IPR036955">
    <property type="entry name" value="AP2/ERF_dom_sf"/>
</dbReference>
<evidence type="ECO:0000256" key="1">
    <source>
        <dbReference type="ARBA" id="ARBA00004123"/>
    </source>
</evidence>
<reference evidence="8 9" key="1">
    <citation type="submission" date="2017-09" db="EMBL/GenBank/DDBJ databases">
        <title>WGS assembly of Aquilegia coerulea Goldsmith.</title>
        <authorList>
            <person name="Hodges S."/>
            <person name="Kramer E."/>
            <person name="Nordborg M."/>
            <person name="Tomkins J."/>
            <person name="Borevitz J."/>
            <person name="Derieg N."/>
            <person name="Yan J."/>
            <person name="Mihaltcheva S."/>
            <person name="Hayes R.D."/>
            <person name="Rokhsar D."/>
        </authorList>
    </citation>
    <scope>NUCLEOTIDE SEQUENCE [LARGE SCALE GENOMIC DNA]</scope>
    <source>
        <strain evidence="9">cv. Goldsmith</strain>
    </source>
</reference>
<feature type="region of interest" description="Disordered" evidence="6">
    <location>
        <begin position="188"/>
        <end position="208"/>
    </location>
</feature>
<keyword evidence="5" id="KW-0539">Nucleus</keyword>
<gene>
    <name evidence="8" type="ORF">AQUCO_02600280v1</name>
</gene>
<keyword evidence="3" id="KW-0238">DNA-binding</keyword>
<keyword evidence="9" id="KW-1185">Reference proteome</keyword>
<dbReference type="OrthoDB" id="1917565at2759"/>
<feature type="compositionally biased region" description="Polar residues" evidence="6">
    <location>
        <begin position="101"/>
        <end position="114"/>
    </location>
</feature>